<sequence>MTLSHVSHGSGPALLLLHSTVCDRRMWDPLTFPAHRAIACDLPGYGDSPVPSSPLDVAAEALELAGDGPVTLIGSSGGGMVALEIAARWPSRVSALALLCTAAPTLVPTSRLRSIWDQENALLEAGDVDGASALMLASFVGPLATDEVRAFIGEMQRHAYEVQLAAGDVEELETEWSPDSITAPTLLLTGAHDLPEFHTVAAGLAVRLPAARHVELEWAGHLPSLEDPPAVNRLLLDFLAAPR</sequence>
<gene>
    <name evidence="3" type="ORF">JKJ07_26420</name>
</gene>
<evidence type="ECO:0000259" key="2">
    <source>
        <dbReference type="Pfam" id="PF00561"/>
    </source>
</evidence>
<dbReference type="Pfam" id="PF00561">
    <property type="entry name" value="Abhydrolase_1"/>
    <property type="match status" value="1"/>
</dbReference>
<dbReference type="Gene3D" id="3.40.50.1820">
    <property type="entry name" value="alpha/beta hydrolase"/>
    <property type="match status" value="1"/>
</dbReference>
<feature type="domain" description="AB hydrolase-1" evidence="2">
    <location>
        <begin position="26"/>
        <end position="228"/>
    </location>
</feature>
<reference evidence="3 4" key="1">
    <citation type="submission" date="2021-01" db="EMBL/GenBank/DDBJ databases">
        <title>Actinoplanes sp. nov. LDG1-01 isolated from lichen.</title>
        <authorList>
            <person name="Saeng-In P."/>
            <person name="Phongsopitanun W."/>
            <person name="Kanchanasin P."/>
            <person name="Yuki M."/>
            <person name="Kudo T."/>
            <person name="Ohkuma M."/>
            <person name="Tanasupawat S."/>
        </authorList>
    </citation>
    <scope>NUCLEOTIDE SEQUENCE [LARGE SCALE GENOMIC DNA]</scope>
    <source>
        <strain evidence="3 4">LDG1-01</strain>
    </source>
</reference>
<dbReference type="PANTHER" id="PTHR43798">
    <property type="entry name" value="MONOACYLGLYCEROL LIPASE"/>
    <property type="match status" value="1"/>
</dbReference>
<dbReference type="GO" id="GO:0016787">
    <property type="term" value="F:hydrolase activity"/>
    <property type="evidence" value="ECO:0007669"/>
    <property type="project" value="UniProtKB-KW"/>
</dbReference>
<dbReference type="PANTHER" id="PTHR43798:SF31">
    <property type="entry name" value="AB HYDROLASE SUPERFAMILY PROTEIN YCLE"/>
    <property type="match status" value="1"/>
</dbReference>
<keyword evidence="1 3" id="KW-0378">Hydrolase</keyword>
<comment type="caution">
    <text evidence="3">The sequence shown here is derived from an EMBL/GenBank/DDBJ whole genome shotgun (WGS) entry which is preliminary data.</text>
</comment>
<evidence type="ECO:0000256" key="1">
    <source>
        <dbReference type="ARBA" id="ARBA00022801"/>
    </source>
</evidence>
<dbReference type="RefSeq" id="WP_202994455.1">
    <property type="nucleotide sequence ID" value="NZ_JAENHO010000007.1"/>
</dbReference>
<accession>A0ABS1VTS4</accession>
<organism evidence="3 4">
    <name type="scientific">Paractinoplanes lichenicola</name>
    <dbReference type="NCBI Taxonomy" id="2802976"/>
    <lineage>
        <taxon>Bacteria</taxon>
        <taxon>Bacillati</taxon>
        <taxon>Actinomycetota</taxon>
        <taxon>Actinomycetes</taxon>
        <taxon>Micromonosporales</taxon>
        <taxon>Micromonosporaceae</taxon>
        <taxon>Paractinoplanes</taxon>
    </lineage>
</organism>
<protein>
    <submittedName>
        <fullName evidence="3">Alpha/beta fold hydrolase</fullName>
    </submittedName>
</protein>
<dbReference type="InterPro" id="IPR029058">
    <property type="entry name" value="AB_hydrolase_fold"/>
</dbReference>
<dbReference type="InterPro" id="IPR000073">
    <property type="entry name" value="AB_hydrolase_1"/>
</dbReference>
<keyword evidence="4" id="KW-1185">Reference proteome</keyword>
<proteinExistence type="predicted"/>
<dbReference type="Proteomes" id="UP000598996">
    <property type="component" value="Unassembled WGS sequence"/>
</dbReference>
<evidence type="ECO:0000313" key="4">
    <source>
        <dbReference type="Proteomes" id="UP000598996"/>
    </source>
</evidence>
<dbReference type="EMBL" id="JAENHO010000007">
    <property type="protein sequence ID" value="MBL7257847.1"/>
    <property type="molecule type" value="Genomic_DNA"/>
</dbReference>
<dbReference type="InterPro" id="IPR050266">
    <property type="entry name" value="AB_hydrolase_sf"/>
</dbReference>
<dbReference type="SUPFAM" id="SSF53474">
    <property type="entry name" value="alpha/beta-Hydrolases"/>
    <property type="match status" value="1"/>
</dbReference>
<name>A0ABS1VTS4_9ACTN</name>
<evidence type="ECO:0000313" key="3">
    <source>
        <dbReference type="EMBL" id="MBL7257847.1"/>
    </source>
</evidence>